<dbReference type="AlphaFoldDB" id="A0A8H3ZM63"/>
<evidence type="ECO:0000313" key="3">
    <source>
        <dbReference type="Proteomes" id="UP000434172"/>
    </source>
</evidence>
<keyword evidence="1" id="KW-0732">Signal</keyword>
<evidence type="ECO:0000256" key="1">
    <source>
        <dbReference type="SAM" id="SignalP"/>
    </source>
</evidence>
<gene>
    <name evidence="2" type="ORF">GQ607_007650</name>
</gene>
<organism evidence="2 3">
    <name type="scientific">Colletotrichum asianum</name>
    <dbReference type="NCBI Taxonomy" id="702518"/>
    <lineage>
        <taxon>Eukaryota</taxon>
        <taxon>Fungi</taxon>
        <taxon>Dikarya</taxon>
        <taxon>Ascomycota</taxon>
        <taxon>Pezizomycotina</taxon>
        <taxon>Sordariomycetes</taxon>
        <taxon>Hypocreomycetidae</taxon>
        <taxon>Glomerellales</taxon>
        <taxon>Glomerellaceae</taxon>
        <taxon>Colletotrichum</taxon>
        <taxon>Colletotrichum gloeosporioides species complex</taxon>
    </lineage>
</organism>
<dbReference type="OrthoDB" id="4792004at2759"/>
<proteinExistence type="predicted"/>
<keyword evidence="3" id="KW-1185">Reference proteome</keyword>
<name>A0A8H3ZM63_9PEZI</name>
<comment type="caution">
    <text evidence="2">The sequence shown here is derived from an EMBL/GenBank/DDBJ whole genome shotgun (WGS) entry which is preliminary data.</text>
</comment>
<evidence type="ECO:0000313" key="2">
    <source>
        <dbReference type="EMBL" id="KAF0325029.1"/>
    </source>
</evidence>
<feature type="signal peptide" evidence="1">
    <location>
        <begin position="1"/>
        <end position="19"/>
    </location>
</feature>
<accession>A0A8H3ZM63</accession>
<dbReference type="Proteomes" id="UP000434172">
    <property type="component" value="Unassembled WGS sequence"/>
</dbReference>
<feature type="chain" id="PRO_5034299685" evidence="1">
    <location>
        <begin position="20"/>
        <end position="205"/>
    </location>
</feature>
<reference evidence="2 3" key="1">
    <citation type="submission" date="2019-12" db="EMBL/GenBank/DDBJ databases">
        <title>A genome sequence resource for the geographically widespread anthracnose pathogen Colletotrichum asianum.</title>
        <authorList>
            <person name="Meng Y."/>
        </authorList>
    </citation>
    <scope>NUCLEOTIDE SEQUENCE [LARGE SCALE GENOMIC DNA]</scope>
    <source>
        <strain evidence="2 3">ICMP 18580</strain>
    </source>
</reference>
<sequence>MLFQHLCAFLLAVIPLTSAAVIRPFAKNNAYWVDVTKSRGGQVWDFAVYGDGYAKFDDDGDRKNLDYVEVDTTAKRLTVHNAQNAFDTTKPRLKMREVLKECWTMTSLQPAELKEVAATWIQNEDMNKALADCRTELNKGPRGNFEVSATDGGSAQQVCWARLGKTIFAASITGAIADFDINKKLVKMEVTNSWTGDDLLFTFSA</sequence>
<protein>
    <submittedName>
        <fullName evidence="2">Uncharacterized protein</fullName>
    </submittedName>
</protein>
<dbReference type="EMBL" id="WOWK01000039">
    <property type="protein sequence ID" value="KAF0325029.1"/>
    <property type="molecule type" value="Genomic_DNA"/>
</dbReference>